<dbReference type="InterPro" id="IPR050147">
    <property type="entry name" value="Ser/Thr_Dehydratase"/>
</dbReference>
<dbReference type="Proteomes" id="UP000035553">
    <property type="component" value="Unassembled WGS sequence"/>
</dbReference>
<dbReference type="InterPro" id="IPR011780">
    <property type="entry name" value="D_Ser_am_lyase"/>
</dbReference>
<name>A0A0U1QT20_9BACL</name>
<dbReference type="HAMAP" id="MF_01030">
    <property type="entry name" value="D_Ser_dehydrat"/>
    <property type="match status" value="1"/>
</dbReference>
<dbReference type="InterPro" id="IPR036052">
    <property type="entry name" value="TrpB-like_PALP_sf"/>
</dbReference>
<dbReference type="NCBIfam" id="NF002823">
    <property type="entry name" value="PRK02991.1"/>
    <property type="match status" value="1"/>
</dbReference>
<evidence type="ECO:0000313" key="7">
    <source>
        <dbReference type="Proteomes" id="UP000035553"/>
    </source>
</evidence>
<dbReference type="GO" id="GO:0009097">
    <property type="term" value="P:isoleucine biosynthetic process"/>
    <property type="evidence" value="ECO:0007669"/>
    <property type="project" value="TreeGrafter"/>
</dbReference>
<dbReference type="STRING" id="1069536.SINU_00025"/>
<dbReference type="InterPro" id="IPR000634">
    <property type="entry name" value="Ser/Thr_deHydtase_PyrdxlP-BS"/>
</dbReference>
<dbReference type="EMBL" id="AFVQ02000003">
    <property type="protein sequence ID" value="KLI03950.1"/>
    <property type="molecule type" value="Genomic_DNA"/>
</dbReference>
<dbReference type="GO" id="GO:0008721">
    <property type="term" value="F:D-serine ammonia-lyase activity"/>
    <property type="evidence" value="ECO:0007669"/>
    <property type="project" value="UniProtKB-EC"/>
</dbReference>
<dbReference type="GO" id="GO:0030170">
    <property type="term" value="F:pyridoxal phosphate binding"/>
    <property type="evidence" value="ECO:0007669"/>
    <property type="project" value="InterPro"/>
</dbReference>
<evidence type="ECO:0000256" key="4">
    <source>
        <dbReference type="HAMAP-Rule" id="MF_01030"/>
    </source>
</evidence>
<dbReference type="PANTHER" id="PTHR48078:SF9">
    <property type="entry name" value="D-SERINE DEHYDRATASE"/>
    <property type="match status" value="1"/>
</dbReference>
<dbReference type="GO" id="GO:0036088">
    <property type="term" value="P:D-serine catabolic process"/>
    <property type="evidence" value="ECO:0007669"/>
    <property type="project" value="TreeGrafter"/>
</dbReference>
<dbReference type="Gene3D" id="3.40.50.1100">
    <property type="match status" value="2"/>
</dbReference>
<dbReference type="RefSeq" id="WP_010026774.1">
    <property type="nucleotide sequence ID" value="NZ_AFVQ02000003.1"/>
</dbReference>
<accession>A0A0U1QT20</accession>
<dbReference type="SUPFAM" id="SSF53686">
    <property type="entry name" value="Tryptophan synthase beta subunit-like PLP-dependent enzymes"/>
    <property type="match status" value="1"/>
</dbReference>
<keyword evidence="3 4" id="KW-0456">Lyase</keyword>
<dbReference type="NCBIfam" id="TIGR02035">
    <property type="entry name" value="D_Ser_am_lyase"/>
    <property type="match status" value="1"/>
</dbReference>
<dbReference type="OrthoDB" id="9780546at2"/>
<dbReference type="GO" id="GO:0016836">
    <property type="term" value="F:hydro-lyase activity"/>
    <property type="evidence" value="ECO:0007669"/>
    <property type="project" value="UniProtKB-UniRule"/>
</dbReference>
<dbReference type="AlphaFoldDB" id="A0A0U1QT20"/>
<sequence>MDQRIGTRARAQWEKSEPVIRTLEACEDVLWLNPAYGQQTASFVSADDVADAEARLRRFAPYLVKAFPETRGSEGMIESPIYALPSFQKWLEQQEKMKAPGTFLMKADSELPISGSIKARGGIYEVLKTAEDLAIRTGRLSKNENYACLADPGFRAFFANYALAVGSTGNLGLSIGIVGARLGFQTTVHMSRDASAWKKRMLRKQGAQVKEYESDYSKAVQEGRKQARQDPHCHFIDDERSKDLFAGYATAGARLQRQLRESGVVVNGDHPLFVYLPCGVGGAPGGVTFGLKLVFGDAVHVFFVEPAHAPCFLLGLLTGLHDKVSVCDFGLDNRTVADGLAVPRPSAFAGKAVGSLISGCMTVKDSDLFRILKALKDTENHWIEPSAAAGFIGPKRLLGTKEGKRYLERHNLADKMDQAVHVFWATGGGMVPQKNRNAYYDQASRI</sequence>
<dbReference type="PROSITE" id="PS00165">
    <property type="entry name" value="DEHYDRATASE_SER_THR"/>
    <property type="match status" value="1"/>
</dbReference>
<evidence type="ECO:0000259" key="5">
    <source>
        <dbReference type="Pfam" id="PF00291"/>
    </source>
</evidence>
<comment type="similarity">
    <text evidence="4">Belongs to the serine/threonine dehydratase family. DsdA subfamily.</text>
</comment>
<feature type="domain" description="Tryptophan synthase beta chain-like PALP" evidence="5">
    <location>
        <begin position="100"/>
        <end position="394"/>
    </location>
</feature>
<keyword evidence="2 4" id="KW-0663">Pyridoxal phosphate</keyword>
<dbReference type="EC" id="4.3.1.18" evidence="4"/>
<comment type="catalytic activity">
    <reaction evidence="4">
        <text>D-serine = pyruvate + NH4(+)</text>
        <dbReference type="Rhea" id="RHEA:13977"/>
        <dbReference type="ChEBI" id="CHEBI:15361"/>
        <dbReference type="ChEBI" id="CHEBI:28938"/>
        <dbReference type="ChEBI" id="CHEBI:35247"/>
        <dbReference type="EC" id="4.3.1.18"/>
    </reaction>
</comment>
<proteinExistence type="inferred from homology"/>
<reference evidence="6 7" key="1">
    <citation type="journal article" date="2011" name="J. Bacteriol.">
        <title>Draft genome sequence of Sporolactobacillus inulinus strain CASD, an efficient D-lactic acid-producing bacterium with high-concentration lactate tolerance capability.</title>
        <authorList>
            <person name="Yu B."/>
            <person name="Su F."/>
            <person name="Wang L."/>
            <person name="Xu K."/>
            <person name="Zhao B."/>
            <person name="Xu P."/>
        </authorList>
    </citation>
    <scope>NUCLEOTIDE SEQUENCE [LARGE SCALE GENOMIC DNA]</scope>
    <source>
        <strain evidence="6 7">CASD</strain>
    </source>
</reference>
<keyword evidence="7" id="KW-1185">Reference proteome</keyword>
<evidence type="ECO:0000256" key="2">
    <source>
        <dbReference type="ARBA" id="ARBA00022898"/>
    </source>
</evidence>
<dbReference type="PANTHER" id="PTHR48078">
    <property type="entry name" value="THREONINE DEHYDRATASE, MITOCHONDRIAL-RELATED"/>
    <property type="match status" value="1"/>
</dbReference>
<comment type="cofactor">
    <cofactor evidence="1 4">
        <name>pyridoxal 5'-phosphate</name>
        <dbReference type="ChEBI" id="CHEBI:597326"/>
    </cofactor>
</comment>
<evidence type="ECO:0000256" key="1">
    <source>
        <dbReference type="ARBA" id="ARBA00001933"/>
    </source>
</evidence>
<evidence type="ECO:0000313" key="6">
    <source>
        <dbReference type="EMBL" id="KLI03950.1"/>
    </source>
</evidence>
<protein>
    <recommendedName>
        <fullName evidence="4">Probable D-serine dehydratase</fullName>
        <ecNumber evidence="4">4.3.1.18</ecNumber>
    </recommendedName>
    <alternativeName>
        <fullName evidence="4">D-serine deaminase</fullName>
        <shortName evidence="4">DSD</shortName>
    </alternativeName>
</protein>
<organism evidence="6 7">
    <name type="scientific">Sporolactobacillus inulinus CASD</name>
    <dbReference type="NCBI Taxonomy" id="1069536"/>
    <lineage>
        <taxon>Bacteria</taxon>
        <taxon>Bacillati</taxon>
        <taxon>Bacillota</taxon>
        <taxon>Bacilli</taxon>
        <taxon>Bacillales</taxon>
        <taxon>Sporolactobacillaceae</taxon>
        <taxon>Sporolactobacillus</taxon>
    </lineage>
</organism>
<evidence type="ECO:0000256" key="3">
    <source>
        <dbReference type="ARBA" id="ARBA00023239"/>
    </source>
</evidence>
<gene>
    <name evidence="4" type="primary">dsdA</name>
    <name evidence="6" type="ORF">SINU_00025</name>
</gene>
<dbReference type="InterPro" id="IPR001926">
    <property type="entry name" value="TrpB-like_PALP"/>
</dbReference>
<dbReference type="Pfam" id="PF00291">
    <property type="entry name" value="PALP"/>
    <property type="match status" value="1"/>
</dbReference>
<feature type="modified residue" description="N6-(pyridoxal phosphate)lysine" evidence="4">
    <location>
        <position position="118"/>
    </location>
</feature>
<comment type="caution">
    <text evidence="6">The sequence shown here is derived from an EMBL/GenBank/DDBJ whole genome shotgun (WGS) entry which is preliminary data.</text>
</comment>